<dbReference type="EMBL" id="JAUTBL010000001">
    <property type="protein sequence ID" value="MDQ1183136.1"/>
    <property type="molecule type" value="Genomic_DNA"/>
</dbReference>
<keyword evidence="2" id="KW-1185">Reference proteome</keyword>
<reference evidence="1 2" key="1">
    <citation type="submission" date="2023-07" db="EMBL/GenBank/DDBJ databases">
        <title>Functional and genomic diversity of the sorghum phyllosphere microbiome.</title>
        <authorList>
            <person name="Shade A."/>
        </authorList>
    </citation>
    <scope>NUCLEOTIDE SEQUENCE [LARGE SCALE GENOMIC DNA]</scope>
    <source>
        <strain evidence="1 2">SORGH_AS_1126</strain>
    </source>
</reference>
<evidence type="ECO:0000313" key="1">
    <source>
        <dbReference type="EMBL" id="MDQ1183136.1"/>
    </source>
</evidence>
<proteinExistence type="predicted"/>
<gene>
    <name evidence="1" type="ORF">QE408_000258</name>
</gene>
<sequence>MILDSALGPWRPDLPDLNNPGVTVARNVTPGIGSFAGSVTYNPLRRAAVFSSTAMASRPTGTAVGQDQYGNAKVYGGCASKLYRLSPETRAWSDISRTGGYTSGGADRWNSVEFGSYQIFTNFNDDPQYIDMNSDDAPGAKFKPLTSLCRGRYVGTHKGFVILGNTWDALDGSKINRVRWSGQELPGDWAFSAQTQADFQDIHGYGAIQGIVCNDSVWIYMQRAVVQMTYVGAPYVFRVDTRVEGKGCTIPESIVTVEGKTFFFSEDGFYMHERGDQLAPIGIGKINKYFLADADVSQFQFMTAVADPRETLIYWSYVSNEAVDGTPDKMLIYNYQTGEWAEAEATADFLFNSRSLPWTIDQLDKYGSIDNVPASFDDPIWAGGNAMMWGMDITGQIYSFSGPTLPAIIETQEQHLINSVRAADPRSMGDRTNVLGVRPFFEGFNASVAVSVGSRSRSNDEVRWSMPSTPHPDTGFAPFRLQNRFHRFRLQLNGDWRKASMVQIDANSAGFR</sequence>
<organism evidence="1 2">
    <name type="scientific">Agrobacterium larrymoorei</name>
    <dbReference type="NCBI Taxonomy" id="160699"/>
    <lineage>
        <taxon>Bacteria</taxon>
        <taxon>Pseudomonadati</taxon>
        <taxon>Pseudomonadota</taxon>
        <taxon>Alphaproteobacteria</taxon>
        <taxon>Hyphomicrobiales</taxon>
        <taxon>Rhizobiaceae</taxon>
        <taxon>Rhizobium/Agrobacterium group</taxon>
        <taxon>Agrobacterium</taxon>
    </lineage>
</organism>
<name>A0ABU0UDX7_9HYPH</name>
<dbReference type="RefSeq" id="WP_306927868.1">
    <property type="nucleotide sequence ID" value="NZ_JAUTBL010000001.1"/>
</dbReference>
<comment type="caution">
    <text evidence="1">The sequence shown here is derived from an EMBL/GenBank/DDBJ whole genome shotgun (WGS) entry which is preliminary data.</text>
</comment>
<dbReference type="Proteomes" id="UP001224781">
    <property type="component" value="Unassembled WGS sequence"/>
</dbReference>
<accession>A0ABU0UDX7</accession>
<protein>
    <submittedName>
        <fullName evidence="1">Uncharacterized protein</fullName>
    </submittedName>
</protein>
<evidence type="ECO:0000313" key="2">
    <source>
        <dbReference type="Proteomes" id="UP001224781"/>
    </source>
</evidence>